<sequence>MPPIYDTTVKTARMTATRDSVANGTLEILSAANVVLATFGLDADGGSVSGDVWSLELDAATVAGEDAAGAGTTATKGRIKNSGGTVRVTGLTVGDPASSADIKLINTSISDGQDVTINSAQIQHAPDPA</sequence>
<organism evidence="1 2">
    <name type="scientific">Metarhizobium album</name>
    <dbReference type="NCBI Taxonomy" id="2182425"/>
    <lineage>
        <taxon>Bacteria</taxon>
        <taxon>Pseudomonadati</taxon>
        <taxon>Pseudomonadota</taxon>
        <taxon>Alphaproteobacteria</taxon>
        <taxon>Hyphomicrobiales</taxon>
        <taxon>Rhizobiaceae</taxon>
        <taxon>Metarhizobium</taxon>
    </lineage>
</organism>
<name>A0A2U2DWH5_9HYPH</name>
<gene>
    <name evidence="1" type="ORF">DEM27_00185</name>
</gene>
<dbReference type="EMBL" id="QFBC01000001">
    <property type="protein sequence ID" value="PWE57667.1"/>
    <property type="molecule type" value="Genomic_DNA"/>
</dbReference>
<keyword evidence="2" id="KW-1185">Reference proteome</keyword>
<dbReference type="OrthoDB" id="8481869at2"/>
<reference evidence="1 2" key="1">
    <citation type="submission" date="2018-05" db="EMBL/GenBank/DDBJ databases">
        <title>The draft genome of strain NS-104.</title>
        <authorList>
            <person name="Hang P."/>
            <person name="Jiang J."/>
        </authorList>
    </citation>
    <scope>NUCLEOTIDE SEQUENCE [LARGE SCALE GENOMIC DNA]</scope>
    <source>
        <strain evidence="1 2">NS-104</strain>
    </source>
</reference>
<proteinExistence type="predicted"/>
<dbReference type="RefSeq" id="WP_109456183.1">
    <property type="nucleotide sequence ID" value="NZ_QFBC01000001.1"/>
</dbReference>
<dbReference type="Proteomes" id="UP000245252">
    <property type="component" value="Unassembled WGS sequence"/>
</dbReference>
<accession>A0A2U2DWH5</accession>
<evidence type="ECO:0000313" key="2">
    <source>
        <dbReference type="Proteomes" id="UP000245252"/>
    </source>
</evidence>
<dbReference type="AlphaFoldDB" id="A0A2U2DWH5"/>
<evidence type="ECO:0000313" key="1">
    <source>
        <dbReference type="EMBL" id="PWE57667.1"/>
    </source>
</evidence>
<protein>
    <submittedName>
        <fullName evidence="1">Uncharacterized protein</fullName>
    </submittedName>
</protein>
<comment type="caution">
    <text evidence="1">The sequence shown here is derived from an EMBL/GenBank/DDBJ whole genome shotgun (WGS) entry which is preliminary data.</text>
</comment>